<evidence type="ECO:0000256" key="1">
    <source>
        <dbReference type="SAM" id="MobiDB-lite"/>
    </source>
</evidence>
<feature type="compositionally biased region" description="Basic and acidic residues" evidence="1">
    <location>
        <begin position="52"/>
        <end position="65"/>
    </location>
</feature>
<keyword evidence="3" id="KW-1185">Reference proteome</keyword>
<dbReference type="PANTHER" id="PTHR47197">
    <property type="entry name" value="PROTEIN NIRF"/>
    <property type="match status" value="1"/>
</dbReference>
<evidence type="ECO:0000313" key="2">
    <source>
        <dbReference type="EMBL" id="GAC62474.1"/>
    </source>
</evidence>
<gene>
    <name evidence="2" type="ORF">GSI01S_35_00310</name>
</gene>
<proteinExistence type="predicted"/>
<dbReference type="PANTHER" id="PTHR47197:SF3">
    <property type="entry name" value="DIHYDRO-HEME D1 DEHYDROGENASE"/>
    <property type="match status" value="1"/>
</dbReference>
<organism evidence="2 3">
    <name type="scientific">Gordonia sihwensis NBRC 108236</name>
    <dbReference type="NCBI Taxonomy" id="1223544"/>
    <lineage>
        <taxon>Bacteria</taxon>
        <taxon>Bacillati</taxon>
        <taxon>Actinomycetota</taxon>
        <taxon>Actinomycetes</taxon>
        <taxon>Mycobacteriales</taxon>
        <taxon>Gordoniaceae</taxon>
        <taxon>Gordonia</taxon>
    </lineage>
</organism>
<dbReference type="InterPro" id="IPR011045">
    <property type="entry name" value="N2O_reductase_N"/>
</dbReference>
<dbReference type="InterPro" id="IPR051200">
    <property type="entry name" value="Host-pathogen_enzymatic-act"/>
</dbReference>
<dbReference type="InterPro" id="IPR019405">
    <property type="entry name" value="Lactonase_7-beta_prop"/>
</dbReference>
<comment type="caution">
    <text evidence="2">The sequence shown here is derived from an EMBL/GenBank/DDBJ whole genome shotgun (WGS) entry which is preliminary data.</text>
</comment>
<evidence type="ECO:0008006" key="4">
    <source>
        <dbReference type="Google" id="ProtNLM"/>
    </source>
</evidence>
<reference evidence="2 3" key="1">
    <citation type="submission" date="2012-12" db="EMBL/GenBank/DDBJ databases">
        <title>Whole genome shotgun sequence of Gordonia sihwensis NBRC 108236.</title>
        <authorList>
            <person name="Yoshida I."/>
            <person name="Hosoyama A."/>
            <person name="Tsuchikane K."/>
            <person name="Ando Y."/>
            <person name="Baba S."/>
            <person name="Ohji S."/>
            <person name="Hamada M."/>
            <person name="Tamura T."/>
            <person name="Yamazoe A."/>
            <person name="Yamazaki S."/>
            <person name="Fujita N."/>
        </authorList>
    </citation>
    <scope>NUCLEOTIDE SEQUENCE [LARGE SCALE GENOMIC DNA]</scope>
    <source>
        <strain evidence="2 3">NBRC 108236</strain>
    </source>
</reference>
<sequence length="444" mass="45711">MRTASTGPMSRDLDSSAACGRGSISAADHCLRPCPHVRITRPCPPPLPNGTAHDDHHPENHHPDAPARTSAKNAGRQAALVAGALALAMTAQSATTPAAGADPASSGSPEYLVVGASGTSGVTVLKAQGPQLTKVSTAPTKTSFSLALRPHPNGKWVYSAGVASSNIHAWHLTSAGRLVPLAGGGITDAGGPVTGLGFSPDGRYLVATVGSVRTTLVTYRVSSTGGLTPVSRTDQPNPVSALGHPLFTPDGKHVYVPSFVACTMDAYSFSDSGKLTHIGTTQAAGLMPALGQVTPDGKYLYIGNEQSHNINGWRINRNGTLTPIGAPFVGLVPHGMAVTSDSRYAYASMTMGMNVASFRIGRNGTLNTVASTPTGLTSPPARVVLSQDQKWLYVIDVASLTGLTSHVSAYRRLSGSRLAKSGTSADTGLVFTDGDTAFTIRPSA</sequence>
<dbReference type="Proteomes" id="UP000035083">
    <property type="component" value="Unassembled WGS sequence"/>
</dbReference>
<dbReference type="InterPro" id="IPR015943">
    <property type="entry name" value="WD40/YVTN_repeat-like_dom_sf"/>
</dbReference>
<accession>L7LNN7</accession>
<dbReference type="AlphaFoldDB" id="L7LNN7"/>
<name>L7LNN7_9ACTN</name>
<evidence type="ECO:0000313" key="3">
    <source>
        <dbReference type="Proteomes" id="UP000035083"/>
    </source>
</evidence>
<feature type="region of interest" description="Disordered" evidence="1">
    <location>
        <begin position="45"/>
        <end position="75"/>
    </location>
</feature>
<dbReference type="Pfam" id="PF10282">
    <property type="entry name" value="Lactonase"/>
    <property type="match status" value="1"/>
</dbReference>
<dbReference type="eggNOG" id="COG2706">
    <property type="taxonomic scope" value="Bacteria"/>
</dbReference>
<dbReference type="SUPFAM" id="SSF50974">
    <property type="entry name" value="Nitrous oxide reductase, N-terminal domain"/>
    <property type="match status" value="1"/>
</dbReference>
<protein>
    <recommendedName>
        <fullName evidence="4">6-phosphogluconolactonase</fullName>
    </recommendedName>
</protein>
<dbReference type="EMBL" id="BANU01000035">
    <property type="protein sequence ID" value="GAC62474.1"/>
    <property type="molecule type" value="Genomic_DNA"/>
</dbReference>
<dbReference type="Gene3D" id="2.130.10.10">
    <property type="entry name" value="YVTN repeat-like/Quinoprotein amine dehydrogenase"/>
    <property type="match status" value="2"/>
</dbReference>